<feature type="compositionally biased region" description="Low complexity" evidence="2">
    <location>
        <begin position="68"/>
        <end position="122"/>
    </location>
</feature>
<sequence length="315" mass="35262">MKKIILLSVLAFNVFSCKDKEEPKPAVEEIVKKELVQVQSNTSEEEEEGEDPINDKINDAVANSPKNGSTGTTTSGSTTIVKANSNTSSSTNGNTTGGVTSTGSTSFVNTSNSTNSSSTPSTPKVETKIIKSSSNKELTVTTDQYLGFGIADMYFNLEEEVKTEKADLEAKTKRYEALKAERQKYDKLANEYMNKMYAADQKVTELYNLSKAKYNEINSLVWDASNNAAGFDWNNYHPTKARLEKEKEDLDNQRMPFLQQRKDFEKKYRDNEAIANKFISDIITLEIQLNNENIHHGAKVKRLNDMIAEYGIVVK</sequence>
<reference evidence="3 4" key="1">
    <citation type="submission" date="2021-05" db="EMBL/GenBank/DDBJ databases">
        <title>Comparative genomic studies on the polysaccharide-degrading batcterial strains of the Flammeovirga genus.</title>
        <authorList>
            <person name="Zewei F."/>
            <person name="Zheng Z."/>
            <person name="Yu L."/>
            <person name="Ruyue G."/>
            <person name="Yanhong M."/>
            <person name="Yuanyuan C."/>
            <person name="Jingyan G."/>
            <person name="Wenjun H."/>
        </authorList>
    </citation>
    <scope>NUCLEOTIDE SEQUENCE [LARGE SCALE GENOMIC DNA]</scope>
    <source>
        <strain evidence="3 4">YS10</strain>
        <plasmid evidence="3 4">p1</plasmid>
    </source>
</reference>
<keyword evidence="4" id="KW-1185">Reference proteome</keyword>
<dbReference type="RefSeq" id="WP_144077174.1">
    <property type="nucleotide sequence ID" value="NZ_CP076130.1"/>
</dbReference>
<evidence type="ECO:0000256" key="1">
    <source>
        <dbReference type="SAM" id="Coils"/>
    </source>
</evidence>
<accession>A0ABX8H4M9</accession>
<proteinExistence type="predicted"/>
<feature type="region of interest" description="Disordered" evidence="2">
    <location>
        <begin position="36"/>
        <end position="126"/>
    </location>
</feature>
<keyword evidence="1" id="KW-0175">Coiled coil</keyword>
<dbReference type="Proteomes" id="UP000682802">
    <property type="component" value="Plasmid p1"/>
</dbReference>
<feature type="compositionally biased region" description="Acidic residues" evidence="2">
    <location>
        <begin position="43"/>
        <end position="52"/>
    </location>
</feature>
<geneLocation type="plasmid" evidence="3 4">
    <name>p1</name>
</geneLocation>
<name>A0ABX8H4M9_9BACT</name>
<protein>
    <submittedName>
        <fullName evidence="3">Uncharacterized protein</fullName>
    </submittedName>
</protein>
<keyword evidence="3" id="KW-0614">Plasmid</keyword>
<evidence type="ECO:0000313" key="4">
    <source>
        <dbReference type="Proteomes" id="UP000682802"/>
    </source>
</evidence>
<evidence type="ECO:0000256" key="2">
    <source>
        <dbReference type="SAM" id="MobiDB-lite"/>
    </source>
</evidence>
<evidence type="ECO:0000313" key="3">
    <source>
        <dbReference type="EMBL" id="QWG10683.1"/>
    </source>
</evidence>
<gene>
    <name evidence="3" type="ORF">KM029_25200</name>
</gene>
<organism evidence="3 4">
    <name type="scientific">Flammeovirga kamogawensis</name>
    <dbReference type="NCBI Taxonomy" id="373891"/>
    <lineage>
        <taxon>Bacteria</taxon>
        <taxon>Pseudomonadati</taxon>
        <taxon>Bacteroidota</taxon>
        <taxon>Cytophagia</taxon>
        <taxon>Cytophagales</taxon>
        <taxon>Flammeovirgaceae</taxon>
        <taxon>Flammeovirga</taxon>
    </lineage>
</organism>
<dbReference type="EMBL" id="CP076130">
    <property type="protein sequence ID" value="QWG10683.1"/>
    <property type="molecule type" value="Genomic_DNA"/>
</dbReference>
<feature type="coiled-coil region" evidence="1">
    <location>
        <begin position="154"/>
        <end position="195"/>
    </location>
</feature>